<dbReference type="Gene3D" id="3.40.710.10">
    <property type="entry name" value="DD-peptidase/beta-lactamase superfamily"/>
    <property type="match status" value="1"/>
</dbReference>
<keyword evidence="15" id="KW-0812">Transmembrane</keyword>
<comment type="similarity">
    <text evidence="1">In the C-terminal section; belongs to the transpeptidase family.</text>
</comment>
<evidence type="ECO:0000259" key="16">
    <source>
        <dbReference type="PROSITE" id="PS51178"/>
    </source>
</evidence>
<organism evidence="17 18">
    <name type="scientific">Pengzhenrongella frigida</name>
    <dbReference type="NCBI Taxonomy" id="1259133"/>
    <lineage>
        <taxon>Bacteria</taxon>
        <taxon>Bacillati</taxon>
        <taxon>Actinomycetota</taxon>
        <taxon>Actinomycetes</taxon>
        <taxon>Micrococcales</taxon>
        <taxon>Pengzhenrongella</taxon>
    </lineage>
</organism>
<comment type="catalytic activity">
    <reaction evidence="12">
        <text>Preferential cleavage: (Ac)2-L-Lys-D-Ala-|-D-Ala. Also transpeptidation of peptidyl-alanyl moieties that are N-acyl substituents of D-alanine.</text>
        <dbReference type="EC" id="3.4.16.4"/>
    </reaction>
</comment>
<gene>
    <name evidence="17" type="ORF">EUA98_09985</name>
</gene>
<dbReference type="EMBL" id="SDWW01000021">
    <property type="protein sequence ID" value="RYV51101.1"/>
    <property type="molecule type" value="Genomic_DNA"/>
</dbReference>
<dbReference type="SUPFAM" id="SSF56601">
    <property type="entry name" value="beta-lactamase/transpeptidase-like"/>
    <property type="match status" value="1"/>
</dbReference>
<keyword evidence="10" id="KW-0511">Multifunctional enzyme</keyword>
<keyword evidence="11" id="KW-0961">Cell wall biogenesis/degradation</keyword>
<dbReference type="InterPro" id="IPR005543">
    <property type="entry name" value="PASTA_dom"/>
</dbReference>
<dbReference type="GO" id="GO:0009252">
    <property type="term" value="P:peptidoglycan biosynthetic process"/>
    <property type="evidence" value="ECO:0007669"/>
    <property type="project" value="UniProtKB-KW"/>
</dbReference>
<dbReference type="SMART" id="SM00740">
    <property type="entry name" value="PASTA"/>
    <property type="match status" value="1"/>
</dbReference>
<accession>A0A4Q5N4Z2</accession>
<evidence type="ECO:0000313" key="18">
    <source>
        <dbReference type="Proteomes" id="UP000293764"/>
    </source>
</evidence>
<sequence length="796" mass="82617">MASANQQGRSAGSSRSAGRGATKRASSGKGAANGRLIDYPRAGKSGVRRWLPSWRLVLGVILAAGFMLLGLVVAAYATTTIPEADEFALAETTTVRYANNADGTPGAVMGTFAEQKRVLVDATTLPEHVGHAVVASEDSSFYENAGVDPVGIVRAFVNNVKGGATQGASTITQQYVERYYNGKTTSDYVGKFREALLAVKISQSQDKEVVLGNYLNTIYFGRGTYGIQAASQAYFAVDAKDLTVAQGALLAGIIPSPSNWDPKTNPERAQQRWERVLDRMVLGGWLTAEERAAQVYPETIEPTTSQTFAGPQGYLLAMVKAELIDKASFTEDQINRVGLDVVTTIEQPLQAAAEAAVTSLRDGSLAGEAPNAATKVGLTSIDPADGAIVALYGGPDYITSAQNAATQDVAQAGSTFKPFTLVAALENGVSLSDTFSGKSPQKIEGWESETGKVTNFGSGGGQSFGTIDLVKATAESVNTVYAQLNIQVGPDKTAEVAHRAGITTDVTQVPSNVLGSDAVHPLDLASAYATFAAQGYHAAPFIVREAKYLKDGGIAYQGAGAREQVFAPEVMADATYAMTQVVETGSGKKWVKPLGRPIAGKTGTSSDNKSAWFVGYTPQLATSVAFYQPTADGLGEDPISEFGGVAQITGGTWPAKLWAAYMKPVLEVPKYAEVVDFPERSNVNKKKPTATATPTPTAEPTPTEEAPVAPTESTVPAGLVGMTRADAEAAIINAGLSAGVTEAVDATVPKGRVISASPAAGASAAPGSTVAIVISLGPAVVPATPVEPTPAGPPAQ</sequence>
<evidence type="ECO:0000256" key="7">
    <source>
        <dbReference type="ARBA" id="ARBA00022801"/>
    </source>
</evidence>
<keyword evidence="15" id="KW-1133">Transmembrane helix</keyword>
<dbReference type="InterPro" id="IPR050396">
    <property type="entry name" value="Glycosyltr_51/Transpeptidase"/>
</dbReference>
<dbReference type="CDD" id="cd06577">
    <property type="entry name" value="PASTA_pknB"/>
    <property type="match status" value="1"/>
</dbReference>
<dbReference type="InterPro" id="IPR012338">
    <property type="entry name" value="Beta-lactam/transpept-like"/>
</dbReference>
<dbReference type="Gene3D" id="1.10.3810.10">
    <property type="entry name" value="Biosynthetic peptidoglycan transglycosylase-like"/>
    <property type="match status" value="1"/>
</dbReference>
<evidence type="ECO:0000256" key="12">
    <source>
        <dbReference type="ARBA" id="ARBA00034000"/>
    </source>
</evidence>
<dbReference type="OrthoDB" id="9766909at2"/>
<keyword evidence="6" id="KW-0808">Transferase</keyword>
<dbReference type="InterPro" id="IPR001264">
    <property type="entry name" value="Glyco_trans_51"/>
</dbReference>
<evidence type="ECO:0000256" key="2">
    <source>
        <dbReference type="ARBA" id="ARBA00007739"/>
    </source>
</evidence>
<dbReference type="Pfam" id="PF03793">
    <property type="entry name" value="PASTA"/>
    <property type="match status" value="1"/>
</dbReference>
<dbReference type="PROSITE" id="PS51178">
    <property type="entry name" value="PASTA"/>
    <property type="match status" value="1"/>
</dbReference>
<evidence type="ECO:0000256" key="9">
    <source>
        <dbReference type="ARBA" id="ARBA00022984"/>
    </source>
</evidence>
<dbReference type="GO" id="GO:0008658">
    <property type="term" value="F:penicillin binding"/>
    <property type="evidence" value="ECO:0007669"/>
    <property type="project" value="InterPro"/>
</dbReference>
<evidence type="ECO:0000313" key="17">
    <source>
        <dbReference type="EMBL" id="RYV51101.1"/>
    </source>
</evidence>
<dbReference type="SUPFAM" id="SSF53955">
    <property type="entry name" value="Lysozyme-like"/>
    <property type="match status" value="1"/>
</dbReference>
<evidence type="ECO:0000256" key="8">
    <source>
        <dbReference type="ARBA" id="ARBA00022960"/>
    </source>
</evidence>
<reference evidence="17 18" key="1">
    <citation type="submission" date="2019-01" db="EMBL/GenBank/DDBJ databases">
        <title>Novel species of Cellulomonas.</title>
        <authorList>
            <person name="Liu Q."/>
            <person name="Xin Y.-H."/>
        </authorList>
    </citation>
    <scope>NUCLEOTIDE SEQUENCE [LARGE SCALE GENOMIC DNA]</scope>
    <source>
        <strain evidence="17 18">HLT2-17</strain>
    </source>
</reference>
<keyword evidence="8" id="KW-0133">Cell shape</keyword>
<keyword evidence="18" id="KW-1185">Reference proteome</keyword>
<keyword evidence="7" id="KW-0378">Hydrolase</keyword>
<dbReference type="GO" id="GO:0008360">
    <property type="term" value="P:regulation of cell shape"/>
    <property type="evidence" value="ECO:0007669"/>
    <property type="project" value="UniProtKB-KW"/>
</dbReference>
<feature type="region of interest" description="Disordered" evidence="14">
    <location>
        <begin position="682"/>
        <end position="711"/>
    </location>
</feature>
<dbReference type="InterPro" id="IPR036950">
    <property type="entry name" value="PBP_transglycosylase"/>
</dbReference>
<feature type="compositionally biased region" description="Low complexity" evidence="14">
    <location>
        <begin position="8"/>
        <end position="28"/>
    </location>
</feature>
<evidence type="ECO:0000256" key="15">
    <source>
        <dbReference type="SAM" id="Phobius"/>
    </source>
</evidence>
<dbReference type="Pfam" id="PF00912">
    <property type="entry name" value="Transgly"/>
    <property type="match status" value="1"/>
</dbReference>
<evidence type="ECO:0000256" key="3">
    <source>
        <dbReference type="ARBA" id="ARBA00022645"/>
    </source>
</evidence>
<evidence type="ECO:0000256" key="10">
    <source>
        <dbReference type="ARBA" id="ARBA00023268"/>
    </source>
</evidence>
<comment type="caution">
    <text evidence="17">The sequence shown here is derived from an EMBL/GenBank/DDBJ whole genome shotgun (WGS) entry which is preliminary data.</text>
</comment>
<keyword evidence="3" id="KW-0121">Carboxypeptidase</keyword>
<protein>
    <submittedName>
        <fullName evidence="17">PASTA domain-containing protein</fullName>
    </submittedName>
</protein>
<dbReference type="PANTHER" id="PTHR32282">
    <property type="entry name" value="BINDING PROTEIN TRANSPEPTIDASE, PUTATIVE-RELATED"/>
    <property type="match status" value="1"/>
</dbReference>
<keyword evidence="15" id="KW-0472">Membrane</keyword>
<feature type="region of interest" description="Disordered" evidence="14">
    <location>
        <begin position="1"/>
        <end position="32"/>
    </location>
</feature>
<keyword evidence="5" id="KW-0328">Glycosyltransferase</keyword>
<feature type="transmembrane region" description="Helical" evidence="15">
    <location>
        <begin position="56"/>
        <end position="77"/>
    </location>
</feature>
<dbReference type="InterPro" id="IPR023346">
    <property type="entry name" value="Lysozyme-like_dom_sf"/>
</dbReference>
<evidence type="ECO:0000256" key="13">
    <source>
        <dbReference type="ARBA" id="ARBA00049902"/>
    </source>
</evidence>
<comment type="catalytic activity">
    <reaction evidence="13">
        <text>[GlcNAc-(1-&gt;4)-Mur2Ac(oyl-L-Ala-gamma-D-Glu-L-Lys-D-Ala-D-Ala)](n)-di-trans,octa-cis-undecaprenyl diphosphate + beta-D-GlcNAc-(1-&gt;4)-Mur2Ac(oyl-L-Ala-gamma-D-Glu-L-Lys-D-Ala-D-Ala)-di-trans,octa-cis-undecaprenyl diphosphate = [GlcNAc-(1-&gt;4)-Mur2Ac(oyl-L-Ala-gamma-D-Glu-L-Lys-D-Ala-D-Ala)](n+1)-di-trans,octa-cis-undecaprenyl diphosphate + di-trans,octa-cis-undecaprenyl diphosphate + H(+)</text>
        <dbReference type="Rhea" id="RHEA:23708"/>
        <dbReference type="Rhea" id="RHEA-COMP:9602"/>
        <dbReference type="Rhea" id="RHEA-COMP:9603"/>
        <dbReference type="ChEBI" id="CHEBI:15378"/>
        <dbReference type="ChEBI" id="CHEBI:58405"/>
        <dbReference type="ChEBI" id="CHEBI:60033"/>
        <dbReference type="ChEBI" id="CHEBI:78435"/>
        <dbReference type="EC" id="2.4.99.28"/>
    </reaction>
</comment>
<dbReference type="GO" id="GO:0008955">
    <property type="term" value="F:peptidoglycan glycosyltransferase activity"/>
    <property type="evidence" value="ECO:0007669"/>
    <property type="project" value="UniProtKB-EC"/>
</dbReference>
<comment type="similarity">
    <text evidence="2">In the N-terminal section; belongs to the glycosyltransferase 51 family.</text>
</comment>
<feature type="domain" description="PASTA" evidence="16">
    <location>
        <begin position="709"/>
        <end position="776"/>
    </location>
</feature>
<evidence type="ECO:0000256" key="1">
    <source>
        <dbReference type="ARBA" id="ARBA00007090"/>
    </source>
</evidence>
<feature type="compositionally biased region" description="Low complexity" evidence="14">
    <location>
        <begin position="689"/>
        <end position="711"/>
    </location>
</feature>
<dbReference type="PANTHER" id="PTHR32282:SF34">
    <property type="entry name" value="PENICILLIN-BINDING PROTEIN 1A"/>
    <property type="match status" value="1"/>
</dbReference>
<proteinExistence type="inferred from homology"/>
<keyword evidence="9" id="KW-0573">Peptidoglycan synthesis</keyword>
<dbReference type="InterPro" id="IPR001460">
    <property type="entry name" value="PCN-bd_Tpept"/>
</dbReference>
<dbReference type="GO" id="GO:0071555">
    <property type="term" value="P:cell wall organization"/>
    <property type="evidence" value="ECO:0007669"/>
    <property type="project" value="UniProtKB-KW"/>
</dbReference>
<evidence type="ECO:0000256" key="5">
    <source>
        <dbReference type="ARBA" id="ARBA00022676"/>
    </source>
</evidence>
<evidence type="ECO:0000256" key="4">
    <source>
        <dbReference type="ARBA" id="ARBA00022670"/>
    </source>
</evidence>
<keyword evidence="4" id="KW-0645">Protease</keyword>
<evidence type="ECO:0000256" key="6">
    <source>
        <dbReference type="ARBA" id="ARBA00022679"/>
    </source>
</evidence>
<dbReference type="Gene3D" id="3.30.10.20">
    <property type="match status" value="1"/>
</dbReference>
<name>A0A4Q5N4Z2_9MICO</name>
<evidence type="ECO:0000256" key="11">
    <source>
        <dbReference type="ARBA" id="ARBA00023316"/>
    </source>
</evidence>
<dbReference type="RefSeq" id="WP_130102539.1">
    <property type="nucleotide sequence ID" value="NZ_SDWW01000021.1"/>
</dbReference>
<dbReference type="GO" id="GO:0009002">
    <property type="term" value="F:serine-type D-Ala-D-Ala carboxypeptidase activity"/>
    <property type="evidence" value="ECO:0007669"/>
    <property type="project" value="UniProtKB-EC"/>
</dbReference>
<dbReference type="Proteomes" id="UP000293764">
    <property type="component" value="Unassembled WGS sequence"/>
</dbReference>
<dbReference type="GO" id="GO:0006508">
    <property type="term" value="P:proteolysis"/>
    <property type="evidence" value="ECO:0007669"/>
    <property type="project" value="UniProtKB-KW"/>
</dbReference>
<dbReference type="FunFam" id="1.10.3810.10:FF:000001">
    <property type="entry name" value="Penicillin-binding protein 1A"/>
    <property type="match status" value="1"/>
</dbReference>
<evidence type="ECO:0000256" key="14">
    <source>
        <dbReference type="SAM" id="MobiDB-lite"/>
    </source>
</evidence>
<dbReference type="GO" id="GO:0030288">
    <property type="term" value="C:outer membrane-bounded periplasmic space"/>
    <property type="evidence" value="ECO:0007669"/>
    <property type="project" value="TreeGrafter"/>
</dbReference>
<dbReference type="AlphaFoldDB" id="A0A4Q5N4Z2"/>
<dbReference type="Pfam" id="PF00905">
    <property type="entry name" value="Transpeptidase"/>
    <property type="match status" value="1"/>
</dbReference>